<keyword evidence="2" id="KW-1185">Reference proteome</keyword>
<dbReference type="AlphaFoldDB" id="A0AAV4AHM6"/>
<comment type="caution">
    <text evidence="1">The sequence shown here is derived from an EMBL/GenBank/DDBJ whole genome shotgun (WGS) entry which is preliminary data.</text>
</comment>
<evidence type="ECO:0000313" key="2">
    <source>
        <dbReference type="Proteomes" id="UP000735302"/>
    </source>
</evidence>
<proteinExistence type="predicted"/>
<evidence type="ECO:0000313" key="1">
    <source>
        <dbReference type="EMBL" id="GFO06845.1"/>
    </source>
</evidence>
<reference evidence="1 2" key="1">
    <citation type="journal article" date="2021" name="Elife">
        <title>Chloroplast acquisition without the gene transfer in kleptoplastic sea slugs, Plakobranchus ocellatus.</title>
        <authorList>
            <person name="Maeda T."/>
            <person name="Takahashi S."/>
            <person name="Yoshida T."/>
            <person name="Shimamura S."/>
            <person name="Takaki Y."/>
            <person name="Nagai Y."/>
            <person name="Toyoda A."/>
            <person name="Suzuki Y."/>
            <person name="Arimoto A."/>
            <person name="Ishii H."/>
            <person name="Satoh N."/>
            <person name="Nishiyama T."/>
            <person name="Hasebe M."/>
            <person name="Maruyama T."/>
            <person name="Minagawa J."/>
            <person name="Obokata J."/>
            <person name="Shigenobu S."/>
        </authorList>
    </citation>
    <scope>NUCLEOTIDE SEQUENCE [LARGE SCALE GENOMIC DNA]</scope>
</reference>
<name>A0AAV4AHM6_9GAST</name>
<dbReference type="PANTHER" id="PTHR34239:SF2">
    <property type="entry name" value="TRANSPOSABLE ELEMENT P TRANSPOSASE_THAP9 CONSERVED DOMAIN-CONTAINING PROTEIN"/>
    <property type="match status" value="1"/>
</dbReference>
<organism evidence="1 2">
    <name type="scientific">Plakobranchus ocellatus</name>
    <dbReference type="NCBI Taxonomy" id="259542"/>
    <lineage>
        <taxon>Eukaryota</taxon>
        <taxon>Metazoa</taxon>
        <taxon>Spiralia</taxon>
        <taxon>Lophotrochozoa</taxon>
        <taxon>Mollusca</taxon>
        <taxon>Gastropoda</taxon>
        <taxon>Heterobranchia</taxon>
        <taxon>Euthyneura</taxon>
        <taxon>Panpulmonata</taxon>
        <taxon>Sacoglossa</taxon>
        <taxon>Placobranchoidea</taxon>
        <taxon>Plakobranchidae</taxon>
        <taxon>Plakobranchus</taxon>
    </lineage>
</organism>
<dbReference type="EMBL" id="BLXT01003796">
    <property type="protein sequence ID" value="GFO06845.1"/>
    <property type="molecule type" value="Genomic_DNA"/>
</dbReference>
<sequence length="101" mass="11260">MGQVLSNMEERSSNASTQQLLAGALALFADASHQLDVSRRNVFKPSIKEEFKALCMDDYPVEGHLFSKDLGDKIKAMGHANRITKSLDMDPEHRGKRAFPL</sequence>
<dbReference type="PANTHER" id="PTHR34239">
    <property type="entry name" value="APPLE DOMAIN-CONTAINING PROTEIN"/>
    <property type="match status" value="1"/>
</dbReference>
<gene>
    <name evidence="1" type="ORF">PoB_003335000</name>
</gene>
<dbReference type="Proteomes" id="UP000735302">
    <property type="component" value="Unassembled WGS sequence"/>
</dbReference>
<protein>
    <submittedName>
        <fullName evidence="1">Uncharacterized protein</fullName>
    </submittedName>
</protein>
<accession>A0AAV4AHM6</accession>